<feature type="compositionally biased region" description="Low complexity" evidence="2">
    <location>
        <begin position="234"/>
        <end position="250"/>
    </location>
</feature>
<organism evidence="4 5">
    <name type="scientific">Thalassoglobus neptunius</name>
    <dbReference type="NCBI Taxonomy" id="1938619"/>
    <lineage>
        <taxon>Bacteria</taxon>
        <taxon>Pseudomonadati</taxon>
        <taxon>Planctomycetota</taxon>
        <taxon>Planctomycetia</taxon>
        <taxon>Planctomycetales</taxon>
        <taxon>Planctomycetaceae</taxon>
        <taxon>Thalassoglobus</taxon>
    </lineage>
</organism>
<comment type="caution">
    <text evidence="4">The sequence shown here is derived from an EMBL/GenBank/DDBJ whole genome shotgun (WGS) entry which is preliminary data.</text>
</comment>
<dbReference type="Proteomes" id="UP000317243">
    <property type="component" value="Unassembled WGS sequence"/>
</dbReference>
<feature type="region of interest" description="Disordered" evidence="2">
    <location>
        <begin position="76"/>
        <end position="102"/>
    </location>
</feature>
<evidence type="ECO:0000256" key="3">
    <source>
        <dbReference type="SAM" id="Phobius"/>
    </source>
</evidence>
<evidence type="ECO:0000313" key="4">
    <source>
        <dbReference type="EMBL" id="TWT49929.1"/>
    </source>
</evidence>
<keyword evidence="5" id="KW-1185">Reference proteome</keyword>
<evidence type="ECO:0000256" key="2">
    <source>
        <dbReference type="SAM" id="MobiDB-lite"/>
    </source>
</evidence>
<keyword evidence="1" id="KW-0175">Coiled coil</keyword>
<sequence>MNSSNTNSSKRQFSPTASAVTILLCLVGAIVVLNWRDVGQLSAEPPATVADPYRSPTAKQSVPPQPVFAADQLAQSTPAVAASGSSNPNPQPNSFSTQGNSASGIHREISELDESMWETEQAILREKITQLRQRLAEIENKFHERERRFQTSRRNRPPAVPSPIGLPLGPPDLTNQPPRFDSAPSPSRQNFGDDSFQPVQPAPQQQPLPEFRPQQQQAAPPVDSFGSQQELRDPSFAPTQQQQQSPFTQPEDPTRTRQNEPFLSQEVEHEEVIENQTDNQQRTEYADEKSQQLAIEILGLEVQRAKLRLNTAQQSLAESQEQFDSHRDFVAMRSAPPSEEFEIIRRELLHELRESEQAAIDAEIELKRALLKQQQAMAQLDRNQEEVEAIITFTSPEVSIQSTAIDRELLVLEVEQAKFELETAQSELERVKRLYTSGAANQQDLAEATSRKHSAEISLRRAELLLKRSDPQQGSPPVDALDQPSENQVPTQEPINDAAPEPAESPSLDIRLPEEPAPEDTVPDQSQDSTSDTIQQTELNSVPSDDPLPVELSLSP</sequence>
<feature type="region of interest" description="Disordered" evidence="2">
    <location>
        <begin position="467"/>
        <end position="556"/>
    </location>
</feature>
<reference evidence="4 5" key="1">
    <citation type="submission" date="2019-02" db="EMBL/GenBank/DDBJ databases">
        <title>Deep-cultivation of Planctomycetes and their phenomic and genomic characterization uncovers novel biology.</title>
        <authorList>
            <person name="Wiegand S."/>
            <person name="Jogler M."/>
            <person name="Boedeker C."/>
            <person name="Pinto D."/>
            <person name="Vollmers J."/>
            <person name="Rivas-Marin E."/>
            <person name="Kohn T."/>
            <person name="Peeters S.H."/>
            <person name="Heuer A."/>
            <person name="Rast P."/>
            <person name="Oberbeckmann S."/>
            <person name="Bunk B."/>
            <person name="Jeske O."/>
            <person name="Meyerdierks A."/>
            <person name="Storesund J.E."/>
            <person name="Kallscheuer N."/>
            <person name="Luecker S."/>
            <person name="Lage O.M."/>
            <person name="Pohl T."/>
            <person name="Merkel B.J."/>
            <person name="Hornburger P."/>
            <person name="Mueller R.-W."/>
            <person name="Bruemmer F."/>
            <person name="Labrenz M."/>
            <person name="Spormann A.M."/>
            <person name="Op Den Camp H."/>
            <person name="Overmann J."/>
            <person name="Amann R."/>
            <person name="Jetten M.S.M."/>
            <person name="Mascher T."/>
            <person name="Medema M.H."/>
            <person name="Devos D.P."/>
            <person name="Kaster A.-K."/>
            <person name="Ovreas L."/>
            <person name="Rohde M."/>
            <person name="Galperin M.Y."/>
            <person name="Jogler C."/>
        </authorList>
    </citation>
    <scope>NUCLEOTIDE SEQUENCE [LARGE SCALE GENOMIC DNA]</scope>
    <source>
        <strain evidence="4 5">KOR42</strain>
    </source>
</reference>
<feature type="compositionally biased region" description="Polar residues" evidence="2">
    <location>
        <begin position="274"/>
        <end position="283"/>
    </location>
</feature>
<evidence type="ECO:0000256" key="1">
    <source>
        <dbReference type="SAM" id="Coils"/>
    </source>
</evidence>
<feature type="compositionally biased region" description="Polar residues" evidence="2">
    <location>
        <begin position="484"/>
        <end position="494"/>
    </location>
</feature>
<dbReference type="AlphaFoldDB" id="A0A5C5WIH1"/>
<feature type="compositionally biased region" description="Low complexity" evidence="2">
    <location>
        <begin position="83"/>
        <end position="96"/>
    </location>
</feature>
<proteinExistence type="predicted"/>
<feature type="coiled-coil region" evidence="1">
    <location>
        <begin position="302"/>
        <end position="434"/>
    </location>
</feature>
<feature type="transmembrane region" description="Helical" evidence="3">
    <location>
        <begin position="12"/>
        <end position="35"/>
    </location>
</feature>
<feature type="region of interest" description="Disordered" evidence="2">
    <location>
        <begin position="143"/>
        <end position="287"/>
    </location>
</feature>
<accession>A0A5C5WIH1</accession>
<keyword evidence="3" id="KW-0472">Membrane</keyword>
<keyword evidence="3" id="KW-0812">Transmembrane</keyword>
<name>A0A5C5WIH1_9PLAN</name>
<protein>
    <submittedName>
        <fullName evidence="4">Uncharacterized protein</fullName>
    </submittedName>
</protein>
<keyword evidence="3" id="KW-1133">Transmembrane helix</keyword>
<dbReference type="RefSeq" id="WP_146511178.1">
    <property type="nucleotide sequence ID" value="NZ_SIHI01000016.1"/>
</dbReference>
<evidence type="ECO:0000313" key="5">
    <source>
        <dbReference type="Proteomes" id="UP000317243"/>
    </source>
</evidence>
<gene>
    <name evidence="4" type="ORF">KOR42_37470</name>
</gene>
<dbReference type="EMBL" id="SIHI01000016">
    <property type="protein sequence ID" value="TWT49929.1"/>
    <property type="molecule type" value="Genomic_DNA"/>
</dbReference>
<feature type="compositionally biased region" description="Low complexity" evidence="2">
    <location>
        <begin position="524"/>
        <end position="537"/>
    </location>
</feature>